<proteinExistence type="predicted"/>
<evidence type="ECO:0000313" key="2">
    <source>
        <dbReference type="EMBL" id="VDM41945.1"/>
    </source>
</evidence>
<evidence type="ECO:0000313" key="3">
    <source>
        <dbReference type="Proteomes" id="UP000050794"/>
    </source>
</evidence>
<dbReference type="Proteomes" id="UP000050794">
    <property type="component" value="Unassembled WGS sequence"/>
</dbReference>
<reference evidence="2 3" key="2">
    <citation type="submission" date="2018-11" db="EMBL/GenBank/DDBJ databases">
        <authorList>
            <consortium name="Pathogen Informatics"/>
        </authorList>
    </citation>
    <scope>NUCLEOTIDE SEQUENCE [LARGE SCALE GENOMIC DNA]</scope>
</reference>
<accession>A0A183UQ54</accession>
<evidence type="ECO:0000313" key="4">
    <source>
        <dbReference type="WBParaSite" id="TCNE_0001062401-mRNA-1"/>
    </source>
</evidence>
<name>A0A183UQ54_TOXCA</name>
<protein>
    <submittedName>
        <fullName evidence="4">G_PROTEIN_RECEP_F1_2 domain-containing protein</fullName>
    </submittedName>
</protein>
<feature type="transmembrane region" description="Helical" evidence="1">
    <location>
        <begin position="32"/>
        <end position="57"/>
    </location>
</feature>
<dbReference type="WBParaSite" id="TCNE_0001062401-mRNA-1">
    <property type="protein sequence ID" value="TCNE_0001062401-mRNA-1"/>
    <property type="gene ID" value="TCNE_0001062401"/>
</dbReference>
<dbReference type="AlphaFoldDB" id="A0A183UQ54"/>
<dbReference type="EMBL" id="UYWY01020562">
    <property type="protein sequence ID" value="VDM41945.1"/>
    <property type="molecule type" value="Genomic_DNA"/>
</dbReference>
<feature type="transmembrane region" description="Helical" evidence="1">
    <location>
        <begin position="6"/>
        <end position="25"/>
    </location>
</feature>
<keyword evidence="1" id="KW-0472">Membrane</keyword>
<sequence>MTVLMILWDCALDFIASVFLIVISMHSRFYPAVLSVVSDCTLDCNAGILFILIYRVMLDNFEGAYKN</sequence>
<evidence type="ECO:0000256" key="1">
    <source>
        <dbReference type="SAM" id="Phobius"/>
    </source>
</evidence>
<keyword evidence="1" id="KW-1133">Transmembrane helix</keyword>
<organism evidence="3 4">
    <name type="scientific">Toxocara canis</name>
    <name type="common">Canine roundworm</name>
    <dbReference type="NCBI Taxonomy" id="6265"/>
    <lineage>
        <taxon>Eukaryota</taxon>
        <taxon>Metazoa</taxon>
        <taxon>Ecdysozoa</taxon>
        <taxon>Nematoda</taxon>
        <taxon>Chromadorea</taxon>
        <taxon>Rhabditida</taxon>
        <taxon>Spirurina</taxon>
        <taxon>Ascaridomorpha</taxon>
        <taxon>Ascaridoidea</taxon>
        <taxon>Toxocaridae</taxon>
        <taxon>Toxocara</taxon>
    </lineage>
</organism>
<keyword evidence="3" id="KW-1185">Reference proteome</keyword>
<reference evidence="4" key="1">
    <citation type="submission" date="2016-06" db="UniProtKB">
        <authorList>
            <consortium name="WormBaseParasite"/>
        </authorList>
    </citation>
    <scope>IDENTIFICATION</scope>
</reference>
<keyword evidence="1" id="KW-0812">Transmembrane</keyword>
<gene>
    <name evidence="2" type="ORF">TCNE_LOCUS10624</name>
</gene>